<evidence type="ECO:0000313" key="1">
    <source>
        <dbReference type="EMBL" id="PZQ16457.1"/>
    </source>
</evidence>
<accession>A0A2W5M9K5</accession>
<organism evidence="1 2">
    <name type="scientific">Rhodanobacter denitrificans</name>
    <dbReference type="NCBI Taxonomy" id="666685"/>
    <lineage>
        <taxon>Bacteria</taxon>
        <taxon>Pseudomonadati</taxon>
        <taxon>Pseudomonadota</taxon>
        <taxon>Gammaproteobacteria</taxon>
        <taxon>Lysobacterales</taxon>
        <taxon>Rhodanobacteraceae</taxon>
        <taxon>Rhodanobacter</taxon>
    </lineage>
</organism>
<name>A0A2W5M9K5_9GAMM</name>
<dbReference type="EMBL" id="QFPO01000005">
    <property type="protein sequence ID" value="PZQ16457.1"/>
    <property type="molecule type" value="Genomic_DNA"/>
</dbReference>
<comment type="caution">
    <text evidence="1">The sequence shown here is derived from an EMBL/GenBank/DDBJ whole genome shotgun (WGS) entry which is preliminary data.</text>
</comment>
<sequence length="448" mass="47806">MIQQQIFVCGDGLLSHPVSYLFHLGEETPRGRPDKAALDKTRLIVADCRTTEAAQTAEWVSQSLKADRPILLLCPSPDTLAALHGIVGILPQRSVAALLISASRNASGLTDFRVEALEYSAVAAGAAAADAPSRAAREHDRTPTDDAAIACACIDFASLGSAFVDPAAADLFKVHVERTMDRTRGAPVILDNTPPTGLKYFLQTFTTTYSFTYSQGGTSNKGAGAATFTWTVWGFLNQTQQSNSQYLVVEGRISVNAGSLHANDECDRGFGNAYVLGTLTAPMSPQAFVPTSGSGTFSGTVSIPISYKSPTGGYQIWTYTGSISNTVDKWSCKSISSGASLGAQWWMTDPCDGSNIPDKWEDAFSTWGHVGDFSGATSGSLDVNTISAWVSGNLLTGYQSVSGSFGWEGVRFWGSSCSPGMYWKINAGWTWYSNYNPGFSVDFSPINP</sequence>
<gene>
    <name evidence="1" type="ORF">DI564_07445</name>
</gene>
<dbReference type="Proteomes" id="UP000249046">
    <property type="component" value="Unassembled WGS sequence"/>
</dbReference>
<reference evidence="1 2" key="1">
    <citation type="submission" date="2017-08" db="EMBL/GenBank/DDBJ databases">
        <title>Infants hospitalized years apart are colonized by the same room-sourced microbial strains.</title>
        <authorList>
            <person name="Brooks B."/>
            <person name="Olm M.R."/>
            <person name="Firek B.A."/>
            <person name="Baker R."/>
            <person name="Thomas B.C."/>
            <person name="Morowitz M.J."/>
            <person name="Banfield J.F."/>
        </authorList>
    </citation>
    <scope>NUCLEOTIDE SEQUENCE [LARGE SCALE GENOMIC DNA]</scope>
    <source>
        <strain evidence="1">S2_005_003_R2_42</strain>
    </source>
</reference>
<dbReference type="AlphaFoldDB" id="A0A2W5M9K5"/>
<protein>
    <submittedName>
        <fullName evidence="1">Uncharacterized protein</fullName>
    </submittedName>
</protein>
<proteinExistence type="predicted"/>
<evidence type="ECO:0000313" key="2">
    <source>
        <dbReference type="Proteomes" id="UP000249046"/>
    </source>
</evidence>